<evidence type="ECO:0000313" key="3">
    <source>
        <dbReference type="Proteomes" id="UP000825935"/>
    </source>
</evidence>
<evidence type="ECO:0000256" key="1">
    <source>
        <dbReference type="SAM" id="MobiDB-lite"/>
    </source>
</evidence>
<feature type="compositionally biased region" description="Basic residues" evidence="1">
    <location>
        <begin position="18"/>
        <end position="31"/>
    </location>
</feature>
<dbReference type="AlphaFoldDB" id="A0A8T2RGP9"/>
<organism evidence="2 3">
    <name type="scientific">Ceratopteris richardii</name>
    <name type="common">Triangle waterfern</name>
    <dbReference type="NCBI Taxonomy" id="49495"/>
    <lineage>
        <taxon>Eukaryota</taxon>
        <taxon>Viridiplantae</taxon>
        <taxon>Streptophyta</taxon>
        <taxon>Embryophyta</taxon>
        <taxon>Tracheophyta</taxon>
        <taxon>Polypodiopsida</taxon>
        <taxon>Polypodiidae</taxon>
        <taxon>Polypodiales</taxon>
        <taxon>Pteridineae</taxon>
        <taxon>Pteridaceae</taxon>
        <taxon>Parkerioideae</taxon>
        <taxon>Ceratopteris</taxon>
    </lineage>
</organism>
<proteinExistence type="predicted"/>
<comment type="caution">
    <text evidence="2">The sequence shown here is derived from an EMBL/GenBank/DDBJ whole genome shotgun (WGS) entry which is preliminary data.</text>
</comment>
<accession>A0A8T2RGP9</accession>
<dbReference type="EMBL" id="CM035432">
    <property type="protein sequence ID" value="KAH7294733.1"/>
    <property type="molecule type" value="Genomic_DNA"/>
</dbReference>
<sequence length="31" mass="3741">MYGRKPQSSCMTGMNGEKRRHRCRQRKSKEN</sequence>
<dbReference type="Proteomes" id="UP000825935">
    <property type="component" value="Chromosome 27"/>
</dbReference>
<reference evidence="2 3" key="1">
    <citation type="submission" date="2021-08" db="EMBL/GenBank/DDBJ databases">
        <title>WGS assembly of Ceratopteris richardii.</title>
        <authorList>
            <person name="Marchant D.B."/>
            <person name="Chen G."/>
            <person name="Jenkins J."/>
            <person name="Shu S."/>
            <person name="Leebens-Mack J."/>
            <person name="Grimwood J."/>
            <person name="Schmutz J."/>
            <person name="Soltis P."/>
            <person name="Soltis D."/>
            <person name="Chen Z.-H."/>
        </authorList>
    </citation>
    <scope>NUCLEOTIDE SEQUENCE [LARGE SCALE GENOMIC DNA]</scope>
    <source>
        <strain evidence="2">Whitten #5841</strain>
        <tissue evidence="2">Leaf</tissue>
    </source>
</reference>
<feature type="region of interest" description="Disordered" evidence="1">
    <location>
        <begin position="1"/>
        <end position="31"/>
    </location>
</feature>
<protein>
    <submittedName>
        <fullName evidence="2">Uncharacterized protein</fullName>
    </submittedName>
</protein>
<name>A0A8T2RGP9_CERRI</name>
<evidence type="ECO:0000313" key="2">
    <source>
        <dbReference type="EMBL" id="KAH7294733.1"/>
    </source>
</evidence>
<feature type="compositionally biased region" description="Polar residues" evidence="1">
    <location>
        <begin position="1"/>
        <end position="12"/>
    </location>
</feature>
<keyword evidence="3" id="KW-1185">Reference proteome</keyword>
<gene>
    <name evidence="2" type="ORF">KP509_27G015500</name>
</gene>